<dbReference type="Proteomes" id="UP000463951">
    <property type="component" value="Chromosome"/>
</dbReference>
<protein>
    <recommendedName>
        <fullName evidence="2">PucR C-terminal helix-turn-helix domain-containing protein</fullName>
    </recommendedName>
</protein>
<dbReference type="AlphaFoldDB" id="A0A499UZ34"/>
<evidence type="ECO:0000259" key="2">
    <source>
        <dbReference type="Pfam" id="PF13556"/>
    </source>
</evidence>
<dbReference type="EMBL" id="AP019620">
    <property type="protein sequence ID" value="BBJ47244.1"/>
    <property type="molecule type" value="Genomic_DNA"/>
</dbReference>
<dbReference type="Gene3D" id="1.10.10.2840">
    <property type="entry name" value="PucR C-terminal helix-turn-helix domain"/>
    <property type="match status" value="1"/>
</dbReference>
<feature type="compositionally biased region" description="Low complexity" evidence="1">
    <location>
        <begin position="1"/>
        <end position="14"/>
    </location>
</feature>
<proteinExistence type="predicted"/>
<sequence length="117" mass="12043">MAASAQHAAALRRAAGGGRRSCARPRARSSSRPSTPAVLTAQLGPRASAESERPPGAGNGATAATAAAVYCHRNTAQHRFNRFLGLTGNDVRHPETAALVALVLRARSRRAGAQAPP</sequence>
<feature type="region of interest" description="Disordered" evidence="1">
    <location>
        <begin position="1"/>
        <end position="63"/>
    </location>
</feature>
<dbReference type="Pfam" id="PF13556">
    <property type="entry name" value="HTH_30"/>
    <property type="match status" value="1"/>
</dbReference>
<evidence type="ECO:0000313" key="3">
    <source>
        <dbReference type="EMBL" id="BBJ47244.1"/>
    </source>
</evidence>
<name>A0A499UZ34_9ACTN</name>
<dbReference type="InterPro" id="IPR025736">
    <property type="entry name" value="PucR_C-HTH_dom"/>
</dbReference>
<reference evidence="3 4" key="1">
    <citation type="journal article" date="2020" name="Int. J. Syst. Evol. Microbiol.">
        <title>Reclassification of Streptomyces castelarensis and Streptomyces sporoclivatus as later heterotypic synonyms of Streptomyces antimycoticus.</title>
        <authorList>
            <person name="Komaki H."/>
            <person name="Tamura T."/>
        </authorList>
    </citation>
    <scope>NUCLEOTIDE SEQUENCE [LARGE SCALE GENOMIC DNA]</scope>
    <source>
        <strain evidence="3 4">NBRC 100767</strain>
    </source>
</reference>
<dbReference type="InterPro" id="IPR042070">
    <property type="entry name" value="PucR_C-HTH_sf"/>
</dbReference>
<evidence type="ECO:0000313" key="4">
    <source>
        <dbReference type="Proteomes" id="UP000463951"/>
    </source>
</evidence>
<accession>A0A499UZ34</accession>
<gene>
    <name evidence="3" type="ORF">SSPO_099620</name>
</gene>
<feature type="domain" description="PucR C-terminal helix-turn-helix" evidence="2">
    <location>
        <begin position="59"/>
        <end position="106"/>
    </location>
</feature>
<evidence type="ECO:0000256" key="1">
    <source>
        <dbReference type="SAM" id="MobiDB-lite"/>
    </source>
</evidence>
<organism evidence="3 4">
    <name type="scientific">Streptomyces antimycoticus</name>
    <dbReference type="NCBI Taxonomy" id="68175"/>
    <lineage>
        <taxon>Bacteria</taxon>
        <taxon>Bacillati</taxon>
        <taxon>Actinomycetota</taxon>
        <taxon>Actinomycetes</taxon>
        <taxon>Kitasatosporales</taxon>
        <taxon>Streptomycetaceae</taxon>
        <taxon>Streptomyces</taxon>
        <taxon>Streptomyces violaceusniger group</taxon>
    </lineage>
</organism>